<proteinExistence type="predicted"/>
<organism evidence="1 2">
    <name type="scientific">Pirellulimonas nuda</name>
    <dbReference type="NCBI Taxonomy" id="2528009"/>
    <lineage>
        <taxon>Bacteria</taxon>
        <taxon>Pseudomonadati</taxon>
        <taxon>Planctomycetota</taxon>
        <taxon>Planctomycetia</taxon>
        <taxon>Pirellulales</taxon>
        <taxon>Lacipirellulaceae</taxon>
        <taxon>Pirellulimonas</taxon>
    </lineage>
</organism>
<evidence type="ECO:0000313" key="2">
    <source>
        <dbReference type="Proteomes" id="UP000317429"/>
    </source>
</evidence>
<dbReference type="KEGG" id="pnd:Pla175_11020"/>
<dbReference type="EMBL" id="CP036291">
    <property type="protein sequence ID" value="QDU87736.1"/>
    <property type="molecule type" value="Genomic_DNA"/>
</dbReference>
<name>A0A518D8C5_9BACT</name>
<protein>
    <submittedName>
        <fullName evidence="1">Uncharacterized protein</fullName>
    </submittedName>
</protein>
<keyword evidence="2" id="KW-1185">Reference proteome</keyword>
<evidence type="ECO:0000313" key="1">
    <source>
        <dbReference type="EMBL" id="QDU87736.1"/>
    </source>
</evidence>
<gene>
    <name evidence="1" type="ORF">Pla175_11020</name>
</gene>
<dbReference type="Proteomes" id="UP000317429">
    <property type="component" value="Chromosome"/>
</dbReference>
<reference evidence="1 2" key="1">
    <citation type="submission" date="2019-02" db="EMBL/GenBank/DDBJ databases">
        <title>Deep-cultivation of Planctomycetes and their phenomic and genomic characterization uncovers novel biology.</title>
        <authorList>
            <person name="Wiegand S."/>
            <person name="Jogler M."/>
            <person name="Boedeker C."/>
            <person name="Pinto D."/>
            <person name="Vollmers J."/>
            <person name="Rivas-Marin E."/>
            <person name="Kohn T."/>
            <person name="Peeters S.H."/>
            <person name="Heuer A."/>
            <person name="Rast P."/>
            <person name="Oberbeckmann S."/>
            <person name="Bunk B."/>
            <person name="Jeske O."/>
            <person name="Meyerdierks A."/>
            <person name="Storesund J.E."/>
            <person name="Kallscheuer N."/>
            <person name="Luecker S."/>
            <person name="Lage O.M."/>
            <person name="Pohl T."/>
            <person name="Merkel B.J."/>
            <person name="Hornburger P."/>
            <person name="Mueller R.-W."/>
            <person name="Bruemmer F."/>
            <person name="Labrenz M."/>
            <person name="Spormann A.M."/>
            <person name="Op den Camp H."/>
            <person name="Overmann J."/>
            <person name="Amann R."/>
            <person name="Jetten M.S.M."/>
            <person name="Mascher T."/>
            <person name="Medema M.H."/>
            <person name="Devos D.P."/>
            <person name="Kaster A.-K."/>
            <person name="Ovreas L."/>
            <person name="Rohde M."/>
            <person name="Galperin M.Y."/>
            <person name="Jogler C."/>
        </authorList>
    </citation>
    <scope>NUCLEOTIDE SEQUENCE [LARGE SCALE GENOMIC DNA]</scope>
    <source>
        <strain evidence="1 2">Pla175</strain>
    </source>
</reference>
<dbReference type="AlphaFoldDB" id="A0A518D8C5"/>
<accession>A0A518D8C5</accession>
<sequence>MWSPAPPVPTEISPPGRLNVFSLPAVETPVLRPSLTQLRARLLRMILENERIRANDQARIHSTGLRA</sequence>